<dbReference type="Proteomes" id="UP000231669">
    <property type="component" value="Unassembled WGS sequence"/>
</dbReference>
<dbReference type="AlphaFoldDB" id="A0A2M6YE97"/>
<feature type="non-terminal residue" evidence="1">
    <location>
        <position position="82"/>
    </location>
</feature>
<gene>
    <name evidence="1" type="ORF">COT08_01230</name>
</gene>
<organism evidence="1 2">
    <name type="scientific">Candidatus Woesebacteria bacterium CG07_land_8_20_14_0_80_44_9</name>
    <dbReference type="NCBI Taxonomy" id="1975058"/>
    <lineage>
        <taxon>Bacteria</taxon>
        <taxon>Candidatus Woeseibacteriota</taxon>
    </lineage>
</organism>
<feature type="non-terminal residue" evidence="1">
    <location>
        <position position="1"/>
    </location>
</feature>
<dbReference type="SUPFAM" id="SSF53187">
    <property type="entry name" value="Zn-dependent exopeptidases"/>
    <property type="match status" value="1"/>
</dbReference>
<evidence type="ECO:0000313" key="2">
    <source>
        <dbReference type="Proteomes" id="UP000231669"/>
    </source>
</evidence>
<reference evidence="2" key="1">
    <citation type="submission" date="2017-09" db="EMBL/GenBank/DDBJ databases">
        <title>Depth-based differentiation of microbial function through sediment-hosted aquifers and enrichment of novel symbionts in the deep terrestrial subsurface.</title>
        <authorList>
            <person name="Probst A.J."/>
            <person name="Ladd B."/>
            <person name="Jarett J.K."/>
            <person name="Geller-Mcgrath D.E."/>
            <person name="Sieber C.M.K."/>
            <person name="Emerson J.B."/>
            <person name="Anantharaman K."/>
            <person name="Thomas B.C."/>
            <person name="Malmstrom R."/>
            <person name="Stieglmeier M."/>
            <person name="Klingl A."/>
            <person name="Woyke T."/>
            <person name="Ryan C.M."/>
            <person name="Banfield J.F."/>
        </authorList>
    </citation>
    <scope>NUCLEOTIDE SEQUENCE [LARGE SCALE GENOMIC DNA]</scope>
</reference>
<accession>A0A2M6YE97</accession>
<dbReference type="EMBL" id="PEXE01000029">
    <property type="protein sequence ID" value="PIU28470.1"/>
    <property type="molecule type" value="Genomic_DNA"/>
</dbReference>
<sequence length="82" mass="9032">LDVGIELDSLVGLISQDSLDLYLHRLEAFYRRLTGTDSNYAARDWIEAKFRSFGYDSVVIDPFTGVQLGGGGSVQSYNVIAV</sequence>
<evidence type="ECO:0000313" key="1">
    <source>
        <dbReference type="EMBL" id="PIU28470.1"/>
    </source>
</evidence>
<dbReference type="Gene3D" id="3.40.630.10">
    <property type="entry name" value="Zn peptidases"/>
    <property type="match status" value="1"/>
</dbReference>
<protein>
    <submittedName>
        <fullName evidence="1">Uncharacterized protein</fullName>
    </submittedName>
</protein>
<comment type="caution">
    <text evidence="1">The sequence shown here is derived from an EMBL/GenBank/DDBJ whole genome shotgun (WGS) entry which is preliminary data.</text>
</comment>
<name>A0A2M6YE97_9BACT</name>
<proteinExistence type="predicted"/>